<dbReference type="GO" id="GO:0004719">
    <property type="term" value="F:protein-L-isoaspartate (D-aspartate) O-methyltransferase activity"/>
    <property type="evidence" value="ECO:0007669"/>
    <property type="project" value="UniProtKB-EC"/>
</dbReference>
<dbReference type="GO" id="GO:0032259">
    <property type="term" value="P:methylation"/>
    <property type="evidence" value="ECO:0007669"/>
    <property type="project" value="UniProtKB-KW"/>
</dbReference>
<dbReference type="NCBIfam" id="NF001453">
    <property type="entry name" value="PRK00312.1"/>
    <property type="match status" value="1"/>
</dbReference>
<comment type="subcellular location">
    <subcellularLocation>
        <location evidence="1 7">Cytoplasm</location>
    </subcellularLocation>
</comment>
<comment type="catalytic activity">
    <reaction evidence="7">
        <text>[protein]-L-isoaspartate + S-adenosyl-L-methionine = [protein]-L-isoaspartate alpha-methyl ester + S-adenosyl-L-homocysteine</text>
        <dbReference type="Rhea" id="RHEA:12705"/>
        <dbReference type="Rhea" id="RHEA-COMP:12143"/>
        <dbReference type="Rhea" id="RHEA-COMP:12144"/>
        <dbReference type="ChEBI" id="CHEBI:57856"/>
        <dbReference type="ChEBI" id="CHEBI:59789"/>
        <dbReference type="ChEBI" id="CHEBI:90596"/>
        <dbReference type="ChEBI" id="CHEBI:90598"/>
        <dbReference type="EC" id="2.1.1.77"/>
    </reaction>
</comment>
<dbReference type="InterPro" id="IPR000682">
    <property type="entry name" value="PCMT"/>
</dbReference>
<keyword evidence="5 7" id="KW-0808">Transferase</keyword>
<comment type="similarity">
    <text evidence="2 7">Belongs to the methyltransferase superfamily. L-isoaspartyl/D-aspartyl protein methyltransferase family.</text>
</comment>
<keyword evidence="3 7" id="KW-0963">Cytoplasm</keyword>
<dbReference type="Proteomes" id="UP001354971">
    <property type="component" value="Unassembled WGS sequence"/>
</dbReference>
<evidence type="ECO:0000256" key="3">
    <source>
        <dbReference type="ARBA" id="ARBA00022490"/>
    </source>
</evidence>
<evidence type="ECO:0000313" key="8">
    <source>
        <dbReference type="EMBL" id="MEE2527143.1"/>
    </source>
</evidence>
<accession>A0ABU7LTC7</accession>
<evidence type="ECO:0000256" key="4">
    <source>
        <dbReference type="ARBA" id="ARBA00022603"/>
    </source>
</evidence>
<organism evidence="8 9">
    <name type="scientific">Hyphobacterium lacteum</name>
    <dbReference type="NCBI Taxonomy" id="3116575"/>
    <lineage>
        <taxon>Bacteria</taxon>
        <taxon>Pseudomonadati</taxon>
        <taxon>Pseudomonadota</taxon>
        <taxon>Alphaproteobacteria</taxon>
        <taxon>Maricaulales</taxon>
        <taxon>Maricaulaceae</taxon>
        <taxon>Hyphobacterium</taxon>
    </lineage>
</organism>
<dbReference type="HAMAP" id="MF_00090">
    <property type="entry name" value="PIMT"/>
    <property type="match status" value="1"/>
</dbReference>
<keyword evidence="6 7" id="KW-0949">S-adenosyl-L-methionine</keyword>
<gene>
    <name evidence="7" type="primary">pcm</name>
    <name evidence="8" type="ORF">V0U79_12265</name>
</gene>
<dbReference type="Gene3D" id="3.40.50.150">
    <property type="entry name" value="Vaccinia Virus protein VP39"/>
    <property type="match status" value="1"/>
</dbReference>
<dbReference type="SUPFAM" id="SSF53335">
    <property type="entry name" value="S-adenosyl-L-methionine-dependent methyltransferases"/>
    <property type="match status" value="1"/>
</dbReference>
<evidence type="ECO:0000256" key="5">
    <source>
        <dbReference type="ARBA" id="ARBA00022679"/>
    </source>
</evidence>
<keyword evidence="9" id="KW-1185">Reference proteome</keyword>
<evidence type="ECO:0000256" key="7">
    <source>
        <dbReference type="HAMAP-Rule" id="MF_00090"/>
    </source>
</evidence>
<dbReference type="EMBL" id="JAZDRP010000009">
    <property type="protein sequence ID" value="MEE2527143.1"/>
    <property type="molecule type" value="Genomic_DNA"/>
</dbReference>
<keyword evidence="4 7" id="KW-0489">Methyltransferase</keyword>
<dbReference type="InterPro" id="IPR029063">
    <property type="entry name" value="SAM-dependent_MTases_sf"/>
</dbReference>
<proteinExistence type="inferred from homology"/>
<reference evidence="8 9" key="1">
    <citation type="submission" date="2024-01" db="EMBL/GenBank/DDBJ databases">
        <title>Hyphobacterium bacterium isolated from marine sediment.</title>
        <authorList>
            <person name="Zhao S."/>
        </authorList>
    </citation>
    <scope>NUCLEOTIDE SEQUENCE [LARGE SCALE GENOMIC DNA]</scope>
    <source>
        <strain evidence="9">HN65</strain>
    </source>
</reference>
<evidence type="ECO:0000256" key="6">
    <source>
        <dbReference type="ARBA" id="ARBA00022691"/>
    </source>
</evidence>
<comment type="function">
    <text evidence="7">Catalyzes the methyl esterification of L-isoaspartyl residues in peptides and proteins that result from spontaneous decomposition of normal L-aspartyl and L-asparaginyl residues. It plays a role in the repair and/or degradation of damaged proteins.</text>
</comment>
<comment type="caution">
    <text evidence="8">The sequence shown here is derived from an EMBL/GenBank/DDBJ whole genome shotgun (WGS) entry which is preliminary data.</text>
</comment>
<dbReference type="Pfam" id="PF01135">
    <property type="entry name" value="PCMT"/>
    <property type="match status" value="1"/>
</dbReference>
<dbReference type="PANTHER" id="PTHR11579:SF0">
    <property type="entry name" value="PROTEIN-L-ISOASPARTATE(D-ASPARTATE) O-METHYLTRANSFERASE"/>
    <property type="match status" value="1"/>
</dbReference>
<dbReference type="RefSeq" id="WP_330199807.1">
    <property type="nucleotide sequence ID" value="NZ_JAZDRP010000009.1"/>
</dbReference>
<evidence type="ECO:0000313" key="9">
    <source>
        <dbReference type="Proteomes" id="UP001354971"/>
    </source>
</evidence>
<evidence type="ECO:0000256" key="2">
    <source>
        <dbReference type="ARBA" id="ARBA00005369"/>
    </source>
</evidence>
<dbReference type="NCBIfam" id="TIGR00080">
    <property type="entry name" value="pimt"/>
    <property type="match status" value="1"/>
</dbReference>
<sequence length="215" mass="23696">MTEPDARVIQLVMSLRGQGVTDKHVLAAIERTPRGLFVPERFSEHAYDDRALPIDCGQTISQPLVVGLMTQALKLDDRHKVLEIGTGSGYQAAVLARLARRVYTIERYRTLAKEAEARFTQLRLTNITQRIGDGTKGWPEQAPFDRIIVTAGAPVRPETLLDQLKPGGIAVVPVNNASGTQTLIRYLRDAEGELAEEALMDVRFVPLVEGEAKAL</sequence>
<dbReference type="EC" id="2.1.1.77" evidence="7"/>
<dbReference type="PANTHER" id="PTHR11579">
    <property type="entry name" value="PROTEIN-L-ISOASPARTATE O-METHYLTRANSFERASE"/>
    <property type="match status" value="1"/>
</dbReference>
<protein>
    <recommendedName>
        <fullName evidence="7">Protein-L-isoaspartate O-methyltransferase</fullName>
        <ecNumber evidence="7">2.1.1.77</ecNumber>
    </recommendedName>
    <alternativeName>
        <fullName evidence="7">L-isoaspartyl protein carboxyl methyltransferase</fullName>
    </alternativeName>
    <alternativeName>
        <fullName evidence="7">Protein L-isoaspartyl methyltransferase</fullName>
    </alternativeName>
    <alternativeName>
        <fullName evidence="7">Protein-beta-aspartate methyltransferase</fullName>
        <shortName evidence="7">PIMT</shortName>
    </alternativeName>
</protein>
<feature type="active site" evidence="7">
    <location>
        <position position="61"/>
    </location>
</feature>
<dbReference type="CDD" id="cd02440">
    <property type="entry name" value="AdoMet_MTases"/>
    <property type="match status" value="1"/>
</dbReference>
<dbReference type="PROSITE" id="PS01279">
    <property type="entry name" value="PCMT"/>
    <property type="match status" value="1"/>
</dbReference>
<evidence type="ECO:0000256" key="1">
    <source>
        <dbReference type="ARBA" id="ARBA00004496"/>
    </source>
</evidence>
<name>A0ABU7LTC7_9PROT</name>